<dbReference type="GO" id="GO:0016787">
    <property type="term" value="F:hydrolase activity"/>
    <property type="evidence" value="ECO:0007669"/>
    <property type="project" value="UniProtKB-KW"/>
</dbReference>
<dbReference type="Proteomes" id="UP000573603">
    <property type="component" value="Unassembled WGS sequence"/>
</dbReference>
<dbReference type="InterPro" id="IPR013094">
    <property type="entry name" value="AB_hydrolase_3"/>
</dbReference>
<dbReference type="Gene3D" id="3.40.50.1820">
    <property type="entry name" value="alpha/beta hydrolase"/>
    <property type="match status" value="1"/>
</dbReference>
<dbReference type="InterPro" id="IPR050300">
    <property type="entry name" value="GDXG_lipolytic_enzyme"/>
</dbReference>
<organism evidence="4 5">
    <name type="scientific">Fusarium anthophilum</name>
    <dbReference type="NCBI Taxonomy" id="48485"/>
    <lineage>
        <taxon>Eukaryota</taxon>
        <taxon>Fungi</taxon>
        <taxon>Dikarya</taxon>
        <taxon>Ascomycota</taxon>
        <taxon>Pezizomycotina</taxon>
        <taxon>Sordariomycetes</taxon>
        <taxon>Hypocreomycetidae</taxon>
        <taxon>Hypocreales</taxon>
        <taxon>Nectriaceae</taxon>
        <taxon>Fusarium</taxon>
        <taxon>Fusarium fujikuroi species complex</taxon>
    </lineage>
</organism>
<evidence type="ECO:0000256" key="2">
    <source>
        <dbReference type="SAM" id="MobiDB-lite"/>
    </source>
</evidence>
<gene>
    <name evidence="4" type="ORF">FANTH_12254</name>
</gene>
<evidence type="ECO:0000259" key="3">
    <source>
        <dbReference type="Pfam" id="PF07859"/>
    </source>
</evidence>
<reference evidence="4 5" key="1">
    <citation type="journal article" date="2020" name="BMC Genomics">
        <title>Correction to: Identification and distribution of gene clusters required for synthesis of sphingolipid metabolism inhibitors in diverse species of the filamentous fungus Fusarium.</title>
        <authorList>
            <person name="Kim H.S."/>
            <person name="Lohmar J.M."/>
            <person name="Busman M."/>
            <person name="Brown D.W."/>
            <person name="Naumann T.A."/>
            <person name="Divon H.H."/>
            <person name="Lysoe E."/>
            <person name="Uhlig S."/>
            <person name="Proctor R.H."/>
        </authorList>
    </citation>
    <scope>NUCLEOTIDE SEQUENCE [LARGE SCALE GENOMIC DNA]</scope>
    <source>
        <strain evidence="4 5">NRRL 25214</strain>
    </source>
</reference>
<dbReference type="PANTHER" id="PTHR48081:SF8">
    <property type="entry name" value="ALPHA_BETA HYDROLASE FOLD-3 DOMAIN-CONTAINING PROTEIN-RELATED"/>
    <property type="match status" value="1"/>
</dbReference>
<dbReference type="InterPro" id="IPR029058">
    <property type="entry name" value="AB_hydrolase_fold"/>
</dbReference>
<name>A0A8H4YUH4_9HYPO</name>
<feature type="region of interest" description="Disordered" evidence="2">
    <location>
        <begin position="1"/>
        <end position="23"/>
    </location>
</feature>
<dbReference type="EMBL" id="JABEVY010000395">
    <property type="protein sequence ID" value="KAF5234152.1"/>
    <property type="molecule type" value="Genomic_DNA"/>
</dbReference>
<evidence type="ECO:0000313" key="4">
    <source>
        <dbReference type="EMBL" id="KAF5234152.1"/>
    </source>
</evidence>
<dbReference type="Pfam" id="PF07859">
    <property type="entry name" value="Abhydrolase_3"/>
    <property type="match status" value="1"/>
</dbReference>
<protein>
    <recommendedName>
        <fullName evidence="3">Alpha/beta hydrolase fold-3 domain-containing protein</fullName>
    </recommendedName>
</protein>
<accession>A0A8H4YUH4</accession>
<dbReference type="AlphaFoldDB" id="A0A8H4YUH4"/>
<dbReference type="PANTHER" id="PTHR48081">
    <property type="entry name" value="AB HYDROLASE SUPERFAMILY PROTEIN C4A8.06C"/>
    <property type="match status" value="1"/>
</dbReference>
<evidence type="ECO:0000256" key="1">
    <source>
        <dbReference type="ARBA" id="ARBA00022801"/>
    </source>
</evidence>
<keyword evidence="1" id="KW-0378">Hydrolase</keyword>
<comment type="caution">
    <text evidence="4">The sequence shown here is derived from an EMBL/GenBank/DDBJ whole genome shotgun (WGS) entry which is preliminary data.</text>
</comment>
<proteinExistence type="predicted"/>
<sequence length="256" mass="28390">MSSTLLDTHEAEDTGGYSSPLSRQKESSVRLVKERFAIPSRDGTEIFLWRIATCHANESSTPQPAIVYAHGGAFIHRNLNMEEVRLDKFNDSLIGRMGPKPLYDSGCVLLYVSYRIAGEAPFPKPVEDVYTAYEYALTNATTLGILKDKICFTGVSAGAHLALAATMMVMDQGLRAPCGQMLIYPMLDPEARLGERNDLAVGWERFLCNLDNVPVKLQKYARLLDLSPEDLAKLPPTYIDVGDQDPFHEELFTSGI</sequence>
<keyword evidence="5" id="KW-1185">Reference proteome</keyword>
<dbReference type="SUPFAM" id="SSF53474">
    <property type="entry name" value="alpha/beta-Hydrolases"/>
    <property type="match status" value="1"/>
</dbReference>
<evidence type="ECO:0000313" key="5">
    <source>
        <dbReference type="Proteomes" id="UP000573603"/>
    </source>
</evidence>
<feature type="domain" description="Alpha/beta hydrolase fold-3" evidence="3">
    <location>
        <begin position="66"/>
        <end position="250"/>
    </location>
</feature>